<dbReference type="PANTHER" id="PTHR30204:SF69">
    <property type="entry name" value="MERR-FAMILY TRANSCRIPTIONAL REGULATOR"/>
    <property type="match status" value="1"/>
</dbReference>
<organism evidence="6 7">
    <name type="scientific">Massilia timonae CCUG 45783</name>
    <dbReference type="NCBI Taxonomy" id="883126"/>
    <lineage>
        <taxon>Bacteria</taxon>
        <taxon>Pseudomonadati</taxon>
        <taxon>Pseudomonadota</taxon>
        <taxon>Betaproteobacteria</taxon>
        <taxon>Burkholderiales</taxon>
        <taxon>Oxalobacteraceae</taxon>
        <taxon>Telluria group</taxon>
        <taxon>Massilia</taxon>
    </lineage>
</organism>
<dbReference type="CDD" id="cd01104">
    <property type="entry name" value="HTH_MlrA-CarA"/>
    <property type="match status" value="1"/>
</dbReference>
<evidence type="ECO:0000259" key="5">
    <source>
        <dbReference type="PROSITE" id="PS50937"/>
    </source>
</evidence>
<reference evidence="6 7" key="1">
    <citation type="submission" date="2012-09" db="EMBL/GenBank/DDBJ databases">
        <title>The Genome Sequence of Massilia timonae CCUG 45783.</title>
        <authorList>
            <consortium name="The Broad Institute Genome Sequencing Platform"/>
            <person name="Earl A."/>
            <person name="Ward D."/>
            <person name="Feldgarden M."/>
            <person name="Gevers D."/>
            <person name="Huys G."/>
            <person name="Walker B."/>
            <person name="Young S.K."/>
            <person name="Zeng Q."/>
            <person name="Gargeya S."/>
            <person name="Fitzgerald M."/>
            <person name="Haas B."/>
            <person name="Abouelleil A."/>
            <person name="Alvarado L."/>
            <person name="Arachchi H.M."/>
            <person name="Berlin A.M."/>
            <person name="Chapman S.B."/>
            <person name="Goldberg J."/>
            <person name="Griggs A."/>
            <person name="Gujja S."/>
            <person name="Hansen M."/>
            <person name="Howarth C."/>
            <person name="Imamovic A."/>
            <person name="Larimer J."/>
            <person name="McCowen C."/>
            <person name="Montmayeur A."/>
            <person name="Murphy C."/>
            <person name="Neiman D."/>
            <person name="Pearson M."/>
            <person name="Priest M."/>
            <person name="Roberts A."/>
            <person name="Saif S."/>
            <person name="Shea T."/>
            <person name="Sisk P."/>
            <person name="Sykes S."/>
            <person name="Wortman J."/>
            <person name="Nusbaum C."/>
            <person name="Birren B."/>
        </authorList>
    </citation>
    <scope>NUCLEOTIDE SEQUENCE [LARGE SCALE GENOMIC DNA]</scope>
    <source>
        <strain evidence="6 7">CCUG 45783</strain>
    </source>
</reference>
<dbReference type="SUPFAM" id="SSF46955">
    <property type="entry name" value="Putative DNA-binding domain"/>
    <property type="match status" value="1"/>
</dbReference>
<keyword evidence="7" id="KW-1185">Reference proteome</keyword>
<dbReference type="AlphaFoldDB" id="K9DXV1"/>
<evidence type="ECO:0000313" key="6">
    <source>
        <dbReference type="EMBL" id="EKU83417.1"/>
    </source>
</evidence>
<dbReference type="InterPro" id="IPR009061">
    <property type="entry name" value="DNA-bd_dom_put_sf"/>
</dbReference>
<keyword evidence="2" id="KW-0805">Transcription regulation</keyword>
<keyword evidence="4" id="KW-0804">Transcription</keyword>
<dbReference type="PANTHER" id="PTHR30204">
    <property type="entry name" value="REDOX-CYCLING DRUG-SENSING TRANSCRIPTIONAL ACTIVATOR SOXR"/>
    <property type="match status" value="1"/>
</dbReference>
<dbReference type="Pfam" id="PF13411">
    <property type="entry name" value="MerR_1"/>
    <property type="match status" value="1"/>
</dbReference>
<protein>
    <recommendedName>
        <fullName evidence="5">HTH merR-type domain-containing protein</fullName>
    </recommendedName>
</protein>
<name>K9DXV1_9BURK</name>
<dbReference type="PROSITE" id="PS50937">
    <property type="entry name" value="HTH_MERR_2"/>
    <property type="match status" value="1"/>
</dbReference>
<accession>K9DXV1</accession>
<sequence length="322" mass="34323">MTDSLKTGQERIMYRTGAAARLAGLPVETLRVWERRYSLSDAQRSERGQRLYSAEQVTRLGLLKQLVDQGHSIGVLAGLNRDQLQSMLGLDGQARAVAAAPVRVLLVGAMLARRVAAMGQGALGLDVRGHCADLAQAADMLQDDAGADVLVIEQSELDERALPAIAAARDAAGVGAVVVLYRFCSSATIRALRAQGCLVARIPADLNELALLCQSALTGHRPPLQEPLTAAVAPPRFADEDLANITAAGNRLTCECPRHLSDLLLMVGSFERYSQQCASRNPQDAALHAELALASGRARVVLEAAMERLAIEEGLPLPKGWA</sequence>
<dbReference type="PATRIC" id="fig|883126.3.peg.1307"/>
<evidence type="ECO:0000313" key="7">
    <source>
        <dbReference type="Proteomes" id="UP000009874"/>
    </source>
</evidence>
<dbReference type="HOGENOM" id="CLU_849093_0_0_4"/>
<keyword evidence="3" id="KW-0238">DNA-binding</keyword>
<evidence type="ECO:0000256" key="1">
    <source>
        <dbReference type="ARBA" id="ARBA00022491"/>
    </source>
</evidence>
<dbReference type="InterPro" id="IPR000551">
    <property type="entry name" value="MerR-type_HTH_dom"/>
</dbReference>
<dbReference type="Proteomes" id="UP000009874">
    <property type="component" value="Unassembled WGS sequence"/>
</dbReference>
<dbReference type="STRING" id="47229.LO55_1889"/>
<keyword evidence="1" id="KW-0678">Repressor</keyword>
<dbReference type="Gene3D" id="1.10.1660.10">
    <property type="match status" value="1"/>
</dbReference>
<gene>
    <name evidence="6" type="ORF">HMPREF9710_01290</name>
</gene>
<dbReference type="EMBL" id="AGZI01000015">
    <property type="protein sequence ID" value="EKU83417.1"/>
    <property type="molecule type" value="Genomic_DNA"/>
</dbReference>
<dbReference type="SMART" id="SM00422">
    <property type="entry name" value="HTH_MERR"/>
    <property type="match status" value="1"/>
</dbReference>
<comment type="caution">
    <text evidence="6">The sequence shown here is derived from an EMBL/GenBank/DDBJ whole genome shotgun (WGS) entry which is preliminary data.</text>
</comment>
<dbReference type="eggNOG" id="COG0789">
    <property type="taxonomic scope" value="Bacteria"/>
</dbReference>
<dbReference type="GO" id="GO:0003677">
    <property type="term" value="F:DNA binding"/>
    <property type="evidence" value="ECO:0007669"/>
    <property type="project" value="UniProtKB-KW"/>
</dbReference>
<feature type="domain" description="HTH merR-type" evidence="5">
    <location>
        <begin position="13"/>
        <end position="82"/>
    </location>
</feature>
<evidence type="ECO:0000256" key="2">
    <source>
        <dbReference type="ARBA" id="ARBA00023015"/>
    </source>
</evidence>
<proteinExistence type="predicted"/>
<evidence type="ECO:0000256" key="4">
    <source>
        <dbReference type="ARBA" id="ARBA00023163"/>
    </source>
</evidence>
<dbReference type="InterPro" id="IPR047057">
    <property type="entry name" value="MerR_fam"/>
</dbReference>
<dbReference type="GO" id="GO:0003700">
    <property type="term" value="F:DNA-binding transcription factor activity"/>
    <property type="evidence" value="ECO:0007669"/>
    <property type="project" value="InterPro"/>
</dbReference>
<evidence type="ECO:0000256" key="3">
    <source>
        <dbReference type="ARBA" id="ARBA00023125"/>
    </source>
</evidence>